<name>A0A1G2LE83_9BACT</name>
<proteinExistence type="predicted"/>
<dbReference type="Pfam" id="PF18765">
    <property type="entry name" value="Polbeta"/>
    <property type="match status" value="1"/>
</dbReference>
<dbReference type="PANTHER" id="PTHR43852">
    <property type="entry name" value="NUCLEOTIDYLTRANSFERASE"/>
    <property type="match status" value="1"/>
</dbReference>
<dbReference type="SUPFAM" id="SSF81301">
    <property type="entry name" value="Nucleotidyltransferase"/>
    <property type="match status" value="1"/>
</dbReference>
<accession>A0A1G2LE83</accession>
<evidence type="ECO:0000313" key="3">
    <source>
        <dbReference type="Proteomes" id="UP000178977"/>
    </source>
</evidence>
<gene>
    <name evidence="2" type="ORF">A3A44_03695</name>
</gene>
<dbReference type="STRING" id="1802281.A3A44_03695"/>
<dbReference type="Gene3D" id="3.30.460.10">
    <property type="entry name" value="Beta Polymerase, domain 2"/>
    <property type="match status" value="1"/>
</dbReference>
<dbReference type="InterPro" id="IPR043519">
    <property type="entry name" value="NT_sf"/>
</dbReference>
<evidence type="ECO:0000259" key="1">
    <source>
        <dbReference type="Pfam" id="PF18765"/>
    </source>
</evidence>
<dbReference type="CDD" id="cd05403">
    <property type="entry name" value="NT_KNTase_like"/>
    <property type="match status" value="1"/>
</dbReference>
<dbReference type="Proteomes" id="UP000178977">
    <property type="component" value="Unassembled WGS sequence"/>
</dbReference>
<comment type="caution">
    <text evidence="2">The sequence shown here is derived from an EMBL/GenBank/DDBJ whole genome shotgun (WGS) entry which is preliminary data.</text>
</comment>
<dbReference type="InterPro" id="IPR052930">
    <property type="entry name" value="TA_antitoxin_MntA"/>
</dbReference>
<dbReference type="AlphaFoldDB" id="A0A1G2LE83"/>
<reference evidence="2 3" key="1">
    <citation type="journal article" date="2016" name="Nat. Commun.">
        <title>Thousands of microbial genomes shed light on interconnected biogeochemical processes in an aquifer system.</title>
        <authorList>
            <person name="Anantharaman K."/>
            <person name="Brown C.T."/>
            <person name="Hug L.A."/>
            <person name="Sharon I."/>
            <person name="Castelle C.J."/>
            <person name="Probst A.J."/>
            <person name="Thomas B.C."/>
            <person name="Singh A."/>
            <person name="Wilkins M.J."/>
            <person name="Karaoz U."/>
            <person name="Brodie E.L."/>
            <person name="Williams K.H."/>
            <person name="Hubbard S.S."/>
            <person name="Banfield J.F."/>
        </authorList>
    </citation>
    <scope>NUCLEOTIDE SEQUENCE [LARGE SCALE GENOMIC DNA]</scope>
</reference>
<dbReference type="PANTHER" id="PTHR43852:SF3">
    <property type="entry name" value="NUCLEOTIDYLTRANSFERASE"/>
    <property type="match status" value="1"/>
</dbReference>
<dbReference type="EMBL" id="MHQT01000009">
    <property type="protein sequence ID" value="OHA09938.1"/>
    <property type="molecule type" value="Genomic_DNA"/>
</dbReference>
<sequence length="135" mass="15237">MAVITEKSKDRVAALAKKYRLSLVVLFGSQATGQTHQESDVDIGYLPEQPISIKDEIRLNYELTLIFGTDRVDAVNLRHASALLLQEIADQAVVLFEKTGTELDTFAIYALRRFREAAPLFEIRREKLDAFLKPA</sequence>
<protein>
    <recommendedName>
        <fullName evidence="1">Polymerase beta nucleotidyltransferase domain-containing protein</fullName>
    </recommendedName>
</protein>
<organism evidence="2 3">
    <name type="scientific">Candidatus Sungbacteria bacterium RIFCSPLOWO2_01_FULL_60_25</name>
    <dbReference type="NCBI Taxonomy" id="1802281"/>
    <lineage>
        <taxon>Bacteria</taxon>
        <taxon>Candidatus Sungiibacteriota</taxon>
    </lineage>
</organism>
<feature type="domain" description="Polymerase beta nucleotidyltransferase" evidence="1">
    <location>
        <begin position="15"/>
        <end position="98"/>
    </location>
</feature>
<evidence type="ECO:0000313" key="2">
    <source>
        <dbReference type="EMBL" id="OHA09938.1"/>
    </source>
</evidence>
<dbReference type="NCBIfam" id="NF047752">
    <property type="entry name" value="MntA_antitoxin"/>
    <property type="match status" value="1"/>
</dbReference>
<dbReference type="InterPro" id="IPR041633">
    <property type="entry name" value="Polbeta"/>
</dbReference>